<dbReference type="Pfam" id="PF01476">
    <property type="entry name" value="LysM"/>
    <property type="match status" value="2"/>
</dbReference>
<keyword evidence="5" id="KW-1185">Reference proteome</keyword>
<keyword evidence="2" id="KW-0472">Membrane</keyword>
<dbReference type="Proteomes" id="UP000665561">
    <property type="component" value="Unassembled WGS sequence"/>
</dbReference>
<dbReference type="SUPFAM" id="SSF54106">
    <property type="entry name" value="LysM domain"/>
    <property type="match status" value="2"/>
</dbReference>
<dbReference type="PROSITE" id="PS51782">
    <property type="entry name" value="LYSM"/>
    <property type="match status" value="2"/>
</dbReference>
<dbReference type="SMART" id="SM00257">
    <property type="entry name" value="LysM"/>
    <property type="match status" value="2"/>
</dbReference>
<comment type="caution">
    <text evidence="4">The sequence shown here is derived from an EMBL/GenBank/DDBJ whole genome shotgun (WGS) entry which is preliminary data.</text>
</comment>
<feature type="domain" description="LysM" evidence="3">
    <location>
        <begin position="194"/>
        <end position="241"/>
    </location>
</feature>
<gene>
    <name evidence="4" type="ORF">GT019_24930</name>
</gene>
<keyword evidence="2" id="KW-1133">Transmembrane helix</keyword>
<feature type="compositionally biased region" description="Gly residues" evidence="1">
    <location>
        <begin position="138"/>
        <end position="148"/>
    </location>
</feature>
<feature type="compositionally biased region" description="Low complexity" evidence="1">
    <location>
        <begin position="82"/>
        <end position="122"/>
    </location>
</feature>
<protein>
    <submittedName>
        <fullName evidence="4">LysM peptidoglycan-binding domain-containing protein</fullName>
    </submittedName>
</protein>
<dbReference type="InterPro" id="IPR036779">
    <property type="entry name" value="LysM_dom_sf"/>
</dbReference>
<dbReference type="InterPro" id="IPR018392">
    <property type="entry name" value="LysM"/>
</dbReference>
<sequence>MQNDKPTETSRRSRTVRAREKKAGSSGVLLATGAFLIVLCVVLFSIYSSHKNSGDKQLEAARPPAGNETADADNGKPQDQTNAGGSDAAGANDPDTPVSSGNADGGSADDPSDASDAAAGDAAAGGDGASGGDAAAGDNGGAGSGGGSETPAAPGSDEPAKTDAGKGEASPPKQTDAGTKPPASSGHSDTKLPTTYVVRKGDTLSTISMKFYHSKQYVSFLAERNKIVFVNDMKVGDTIKIPALTAGAGSGSGKPDTVDYSAVKLPATYLVRPGDTLYRISVQFYQSGDYVGFLAKHNNLDEKAGLKAGVSLDIPVKPSGK</sequence>
<evidence type="ECO:0000313" key="4">
    <source>
        <dbReference type="EMBL" id="NBD27130.1"/>
    </source>
</evidence>
<evidence type="ECO:0000313" key="5">
    <source>
        <dbReference type="Proteomes" id="UP000665561"/>
    </source>
</evidence>
<name>A0ABW9XWZ7_9BACL</name>
<dbReference type="EMBL" id="JAAAMV010000025">
    <property type="protein sequence ID" value="NBD27130.1"/>
    <property type="molecule type" value="Genomic_DNA"/>
</dbReference>
<organism evidence="4 5">
    <name type="scientific">Paenibacillus glycinis</name>
    <dbReference type="NCBI Taxonomy" id="2697035"/>
    <lineage>
        <taxon>Bacteria</taxon>
        <taxon>Bacillati</taxon>
        <taxon>Bacillota</taxon>
        <taxon>Bacilli</taxon>
        <taxon>Bacillales</taxon>
        <taxon>Paenibacillaceae</taxon>
        <taxon>Paenibacillus</taxon>
    </lineage>
</organism>
<accession>A0ABW9XWZ7</accession>
<dbReference type="RefSeq" id="WP_161746147.1">
    <property type="nucleotide sequence ID" value="NZ_JAAAMV010000025.1"/>
</dbReference>
<proteinExistence type="predicted"/>
<feature type="region of interest" description="Disordered" evidence="1">
    <location>
        <begin position="1"/>
        <end position="24"/>
    </location>
</feature>
<feature type="compositionally biased region" description="Basic and acidic residues" evidence="1">
    <location>
        <begin position="1"/>
        <end position="23"/>
    </location>
</feature>
<evidence type="ECO:0000259" key="3">
    <source>
        <dbReference type="PROSITE" id="PS51782"/>
    </source>
</evidence>
<feature type="domain" description="LysM" evidence="3">
    <location>
        <begin position="267"/>
        <end position="314"/>
    </location>
</feature>
<dbReference type="CDD" id="cd00118">
    <property type="entry name" value="LysM"/>
    <property type="match status" value="2"/>
</dbReference>
<feature type="transmembrane region" description="Helical" evidence="2">
    <location>
        <begin position="27"/>
        <end position="47"/>
    </location>
</feature>
<evidence type="ECO:0000256" key="1">
    <source>
        <dbReference type="SAM" id="MobiDB-lite"/>
    </source>
</evidence>
<feature type="region of interest" description="Disordered" evidence="1">
    <location>
        <begin position="53"/>
        <end position="194"/>
    </location>
</feature>
<reference evidence="4 5" key="1">
    <citation type="submission" date="2020-01" db="EMBL/GenBank/DDBJ databases">
        <title>Paenibacillus soybeanensis sp. nov. isolated from the nodules of soybean (Glycine max(L.) Merr).</title>
        <authorList>
            <person name="Wang H."/>
        </authorList>
    </citation>
    <scope>NUCLEOTIDE SEQUENCE [LARGE SCALE GENOMIC DNA]</scope>
    <source>
        <strain evidence="4 5">T1</strain>
    </source>
</reference>
<dbReference type="Gene3D" id="3.10.350.10">
    <property type="entry name" value="LysM domain"/>
    <property type="match status" value="2"/>
</dbReference>
<keyword evidence="2" id="KW-0812">Transmembrane</keyword>
<evidence type="ECO:0000256" key="2">
    <source>
        <dbReference type="SAM" id="Phobius"/>
    </source>
</evidence>